<gene>
    <name evidence="2" type="ORF">NBRC111894_1917</name>
</gene>
<dbReference type="Proteomes" id="UP000319716">
    <property type="component" value="Unassembled WGS sequence"/>
</dbReference>
<evidence type="ECO:0000313" key="3">
    <source>
        <dbReference type="Proteomes" id="UP000319716"/>
    </source>
</evidence>
<dbReference type="AlphaFoldDB" id="A0A4Y1ZBQ2"/>
<accession>A0A4Y1ZBQ2</accession>
<evidence type="ECO:0000256" key="1">
    <source>
        <dbReference type="SAM" id="MobiDB-lite"/>
    </source>
</evidence>
<sequence>MSFIWVIGVAIYLIFSVARSVEKQNAKERKIRQERGRRPRPQVSMQQAAKVSSDQKQSTEPVTEQVSSEPVAENEWVKRYQQMKERINESIPARSEIPPVQAKFPNPPIRRTLG</sequence>
<proteinExistence type="predicted"/>
<comment type="caution">
    <text evidence="2">The sequence shown here is derived from an EMBL/GenBank/DDBJ whole genome shotgun (WGS) entry which is preliminary data.</text>
</comment>
<reference evidence="2 3" key="1">
    <citation type="submission" date="2017-11" db="EMBL/GenBank/DDBJ databases">
        <title>Draft Genome Sequence of Sporolactobacillus inulinus NBRC 111894 Isolated from Koso, a Japanese Sugar-Vegetable Fermented Beverage.</title>
        <authorList>
            <person name="Chiou T.Y."/>
            <person name="Oshima K."/>
            <person name="Suda W."/>
            <person name="Hattori M."/>
            <person name="Takahashi T."/>
        </authorList>
    </citation>
    <scope>NUCLEOTIDE SEQUENCE [LARGE SCALE GENOMIC DNA]</scope>
    <source>
        <strain evidence="2 3">NBRC111894</strain>
    </source>
</reference>
<dbReference type="EMBL" id="BEXB01000013">
    <property type="protein sequence ID" value="GAY76363.1"/>
    <property type="molecule type" value="Genomic_DNA"/>
</dbReference>
<name>A0A4Y1ZBQ2_9BACL</name>
<evidence type="ECO:0000313" key="2">
    <source>
        <dbReference type="EMBL" id="GAY76363.1"/>
    </source>
</evidence>
<feature type="region of interest" description="Disordered" evidence="1">
    <location>
        <begin position="22"/>
        <end position="72"/>
    </location>
</feature>
<protein>
    <submittedName>
        <fullName evidence="2">Uncharacterized protein</fullName>
    </submittedName>
</protein>
<feature type="compositionally biased region" description="Polar residues" evidence="1">
    <location>
        <begin position="43"/>
        <end position="68"/>
    </location>
</feature>
<feature type="compositionally biased region" description="Basic and acidic residues" evidence="1">
    <location>
        <begin position="22"/>
        <end position="36"/>
    </location>
</feature>
<dbReference type="RefSeq" id="WP_262392637.1">
    <property type="nucleotide sequence ID" value="NZ_BEXB01000013.1"/>
</dbReference>
<feature type="region of interest" description="Disordered" evidence="1">
    <location>
        <begin position="89"/>
        <end position="114"/>
    </location>
</feature>
<organism evidence="2 3">
    <name type="scientific">Sporolactobacillus inulinus</name>
    <dbReference type="NCBI Taxonomy" id="2078"/>
    <lineage>
        <taxon>Bacteria</taxon>
        <taxon>Bacillati</taxon>
        <taxon>Bacillota</taxon>
        <taxon>Bacilli</taxon>
        <taxon>Bacillales</taxon>
        <taxon>Sporolactobacillaceae</taxon>
        <taxon>Sporolactobacillus</taxon>
    </lineage>
</organism>